<dbReference type="InterPro" id="IPR046346">
    <property type="entry name" value="Aminoacid_DH-like_N_sf"/>
</dbReference>
<keyword evidence="6" id="KW-0132">Cell division</keyword>
<dbReference type="InterPro" id="IPR036291">
    <property type="entry name" value="NAD(P)-bd_dom_sf"/>
</dbReference>
<comment type="similarity">
    <text evidence="4">Belongs to the malic enzymes family.</text>
</comment>
<evidence type="ECO:0000256" key="5">
    <source>
        <dbReference type="ARBA" id="ARBA00022454"/>
    </source>
</evidence>
<dbReference type="GO" id="GO:0051301">
    <property type="term" value="P:cell division"/>
    <property type="evidence" value="ECO:0007669"/>
    <property type="project" value="UniProtKB-KW"/>
</dbReference>
<dbReference type="GO" id="GO:0051287">
    <property type="term" value="F:NAD binding"/>
    <property type="evidence" value="ECO:0007669"/>
    <property type="project" value="InterPro"/>
</dbReference>
<evidence type="ECO:0000256" key="13">
    <source>
        <dbReference type="SAM" id="MobiDB-lite"/>
    </source>
</evidence>
<dbReference type="Gene3D" id="3.40.50.10380">
    <property type="entry name" value="Malic enzyme, N-terminal domain"/>
    <property type="match status" value="1"/>
</dbReference>
<dbReference type="SMART" id="SM00919">
    <property type="entry name" value="Malic_M"/>
    <property type="match status" value="1"/>
</dbReference>
<dbReference type="InterPro" id="IPR055260">
    <property type="entry name" value="Ndc80_CH"/>
</dbReference>
<evidence type="ECO:0000256" key="4">
    <source>
        <dbReference type="ARBA" id="ARBA00008785"/>
    </source>
</evidence>
<evidence type="ECO:0000313" key="17">
    <source>
        <dbReference type="Proteomes" id="UP001445335"/>
    </source>
</evidence>
<evidence type="ECO:0008006" key="18">
    <source>
        <dbReference type="Google" id="ProtNLM"/>
    </source>
</evidence>
<evidence type="ECO:0000313" key="16">
    <source>
        <dbReference type="EMBL" id="KAK9842247.1"/>
    </source>
</evidence>
<dbReference type="SMART" id="SM01274">
    <property type="entry name" value="malic"/>
    <property type="match status" value="1"/>
</dbReference>
<evidence type="ECO:0000259" key="15">
    <source>
        <dbReference type="SMART" id="SM01274"/>
    </source>
</evidence>
<dbReference type="PANTHER" id="PTHR23406:SF32">
    <property type="entry name" value="NADP-DEPENDENT MALIC ENZYME"/>
    <property type="match status" value="1"/>
</dbReference>
<evidence type="ECO:0000256" key="8">
    <source>
        <dbReference type="ARBA" id="ARBA00023002"/>
    </source>
</evidence>
<feature type="coiled-coil region" evidence="12">
    <location>
        <begin position="511"/>
        <end position="577"/>
    </location>
</feature>
<evidence type="ECO:0000256" key="1">
    <source>
        <dbReference type="ARBA" id="ARBA00001946"/>
    </source>
</evidence>
<dbReference type="Gene3D" id="1.10.418.30">
    <property type="entry name" value="Ncd80 complex, Ncd80 subunit"/>
    <property type="match status" value="1"/>
</dbReference>
<dbReference type="PANTHER" id="PTHR23406">
    <property type="entry name" value="MALIC ENZYME-RELATED"/>
    <property type="match status" value="1"/>
</dbReference>
<dbReference type="Pfam" id="PF03801">
    <property type="entry name" value="Ndc80_HEC"/>
    <property type="match status" value="1"/>
</dbReference>
<reference evidence="16 17" key="1">
    <citation type="journal article" date="2024" name="Nat. Commun.">
        <title>Phylogenomics reveals the evolutionary origins of lichenization in chlorophyte algae.</title>
        <authorList>
            <person name="Puginier C."/>
            <person name="Libourel C."/>
            <person name="Otte J."/>
            <person name="Skaloud P."/>
            <person name="Haon M."/>
            <person name="Grisel S."/>
            <person name="Petersen M."/>
            <person name="Berrin J.G."/>
            <person name="Delaux P.M."/>
            <person name="Dal Grande F."/>
            <person name="Keller J."/>
        </authorList>
    </citation>
    <scope>NUCLEOTIDE SEQUENCE [LARGE SCALE GENOMIC DNA]</scope>
    <source>
        <strain evidence="16 17">SAG 245.80</strain>
    </source>
</reference>
<keyword evidence="11" id="KW-0137">Centromere</keyword>
<keyword evidence="8" id="KW-0560">Oxidoreductase</keyword>
<comment type="subcellular location">
    <subcellularLocation>
        <location evidence="2">Chromosome</location>
        <location evidence="2">Centromere</location>
    </subcellularLocation>
</comment>
<accession>A0AAW1S8B6</accession>
<dbReference type="InterPro" id="IPR001891">
    <property type="entry name" value="Malic_OxRdtase"/>
</dbReference>
<keyword evidence="7" id="KW-0498">Mitosis</keyword>
<dbReference type="Pfam" id="PF24487">
    <property type="entry name" value="NDC80_loop"/>
    <property type="match status" value="1"/>
</dbReference>
<dbReference type="GO" id="GO:0000775">
    <property type="term" value="C:chromosome, centromeric region"/>
    <property type="evidence" value="ECO:0007669"/>
    <property type="project" value="UniProtKB-SubCell"/>
</dbReference>
<evidence type="ECO:0000256" key="10">
    <source>
        <dbReference type="ARBA" id="ARBA00023306"/>
    </source>
</evidence>
<keyword evidence="5" id="KW-0158">Chromosome</keyword>
<evidence type="ECO:0000256" key="6">
    <source>
        <dbReference type="ARBA" id="ARBA00022618"/>
    </source>
</evidence>
<evidence type="ECO:0000256" key="12">
    <source>
        <dbReference type="SAM" id="Coils"/>
    </source>
</evidence>
<gene>
    <name evidence="16" type="ORF">WJX81_002558</name>
</gene>
<feature type="compositionally biased region" description="Low complexity" evidence="13">
    <location>
        <begin position="34"/>
        <end position="50"/>
    </location>
</feature>
<evidence type="ECO:0000256" key="3">
    <source>
        <dbReference type="ARBA" id="ARBA00007050"/>
    </source>
</evidence>
<dbReference type="InterPro" id="IPR038273">
    <property type="entry name" value="Ndc80_sf"/>
</dbReference>
<dbReference type="InterPro" id="IPR012301">
    <property type="entry name" value="Malic_N_dom"/>
</dbReference>
<dbReference type="GO" id="GO:0006108">
    <property type="term" value="P:malate metabolic process"/>
    <property type="evidence" value="ECO:0007669"/>
    <property type="project" value="TreeGrafter"/>
</dbReference>
<keyword evidence="10" id="KW-0131">Cell cycle</keyword>
<dbReference type="NCBIfam" id="NF010052">
    <property type="entry name" value="PRK13529.1"/>
    <property type="match status" value="1"/>
</dbReference>
<evidence type="ECO:0000256" key="7">
    <source>
        <dbReference type="ARBA" id="ARBA00022776"/>
    </source>
</evidence>
<comment type="caution">
    <text evidence="16">The sequence shown here is derived from an EMBL/GenBank/DDBJ whole genome shotgun (WGS) entry which is preliminary data.</text>
</comment>
<proteinExistence type="inferred from homology"/>
<evidence type="ECO:0000256" key="2">
    <source>
        <dbReference type="ARBA" id="ARBA00004584"/>
    </source>
</evidence>
<evidence type="ECO:0000259" key="14">
    <source>
        <dbReference type="SMART" id="SM00919"/>
    </source>
</evidence>
<dbReference type="InterPro" id="IPR057091">
    <property type="entry name" value="NDC80_loop"/>
</dbReference>
<dbReference type="SUPFAM" id="SSF53223">
    <property type="entry name" value="Aminoacid dehydrogenase-like, N-terminal domain"/>
    <property type="match status" value="1"/>
</dbReference>
<dbReference type="SUPFAM" id="SSF51735">
    <property type="entry name" value="NAD(P)-binding Rossmann-fold domains"/>
    <property type="match status" value="1"/>
</dbReference>
<evidence type="ECO:0000256" key="9">
    <source>
        <dbReference type="ARBA" id="ARBA00023054"/>
    </source>
</evidence>
<feature type="region of interest" description="Disordered" evidence="13">
    <location>
        <begin position="1"/>
        <end position="88"/>
    </location>
</feature>
<feature type="domain" description="Malic enzyme NAD-binding" evidence="14">
    <location>
        <begin position="893"/>
        <end position="1150"/>
    </location>
</feature>
<organism evidence="16 17">
    <name type="scientific">Elliptochloris bilobata</name>
    <dbReference type="NCBI Taxonomy" id="381761"/>
    <lineage>
        <taxon>Eukaryota</taxon>
        <taxon>Viridiplantae</taxon>
        <taxon>Chlorophyta</taxon>
        <taxon>core chlorophytes</taxon>
        <taxon>Trebouxiophyceae</taxon>
        <taxon>Trebouxiophyceae incertae sedis</taxon>
        <taxon>Elliptochloris clade</taxon>
        <taxon>Elliptochloris</taxon>
    </lineage>
</organism>
<keyword evidence="9 12" id="KW-0175">Coiled coil</keyword>
<keyword evidence="17" id="KW-1185">Reference proteome</keyword>
<dbReference type="GO" id="GO:0004471">
    <property type="term" value="F:malate dehydrogenase (decarboxylating) (NAD+) activity"/>
    <property type="evidence" value="ECO:0007669"/>
    <property type="project" value="TreeGrafter"/>
</dbReference>
<feature type="coiled-coil region" evidence="12">
    <location>
        <begin position="252"/>
        <end position="345"/>
    </location>
</feature>
<dbReference type="InterPro" id="IPR037062">
    <property type="entry name" value="Malic_N_dom_sf"/>
</dbReference>
<comment type="cofactor">
    <cofactor evidence="1">
        <name>Mg(2+)</name>
        <dbReference type="ChEBI" id="CHEBI:18420"/>
    </cofactor>
</comment>
<feature type="domain" description="Malic enzyme N-terminal" evidence="15">
    <location>
        <begin position="703"/>
        <end position="883"/>
    </location>
</feature>
<dbReference type="AlphaFoldDB" id="A0AAW1S8B6"/>
<comment type="similarity">
    <text evidence="3">Belongs to the NDC80/HEC1 family.</text>
</comment>
<protein>
    <recommendedName>
        <fullName evidence="18">Malic enzyme</fullName>
    </recommendedName>
</protein>
<name>A0AAW1S8B6_9CHLO</name>
<dbReference type="InterPro" id="IPR012302">
    <property type="entry name" value="Malic_NAD-bd"/>
</dbReference>
<dbReference type="Pfam" id="PF03949">
    <property type="entry name" value="Malic_M"/>
    <property type="match status" value="1"/>
</dbReference>
<dbReference type="GO" id="GO:0005739">
    <property type="term" value="C:mitochondrion"/>
    <property type="evidence" value="ECO:0007669"/>
    <property type="project" value="TreeGrafter"/>
</dbReference>
<sequence>MNNRRQTLAAMSPAALNSRASLGPTRVTKDGKAASKGAGLAAGPTLAGSARPPANNAPIRMAHSGGVQRRSSTYAKPGGPKSDPRPVSDKAYQANCIRVLIAYLSTHGYDQPLAPKLLTSPMSKDVTSIVQFLMRQVDPNLAAKSMGKIEDDVPALFKRLRYPFGISKSALFAIGSPHTWPGLLAALTWLVELLNYKEKAEVARAEGFDGRLRPESEFFDYVARAYRCFLAGDDPGAEAADAEQVAAFDARSADVVERNRRLEQEAQELRERIEAMRTAPSALETARARREEHAADRAKFEQLLDNLQGHKAALARKLGERQADVRAKQEQLAAVEQETAELRARVAAQTVNREDVVRMTTERQKQAGLLASVTAQREAADRRVAEAELGCETRLDDLEALLQEYHTTADRLQLIPASAKRAGGVQFEIALDRAGASAAEMVSVDVKGTIKGALGRVREGAAARGRELGEEALALQERLDAARHTAAERVEDAAVLQEHVGKLEAQFAAGKAALEADVRAAGEAAEALRAEVAQLRGATRERLAFSEERVAAAEAAARSAEADAERLNRDLSEALGRLVDHKLHVQRSLEAVLAHMRAVGFCKPGFAFQPSTETAEVDIVRNAGVDLLHDPLHNKGTAFPSSERERLQLRGLLPPRVLSMEAQIERFMDDYTYGKSYLDPEHVKDGGVTHEHVRRWKVLQELQDRNETLFYKILLDNFPEMAPIVYTPTVGWACLNYHLLFRRPRGMYFSATDKGEIASVVWNWPSHEVDAIVVTDGSRILGLGDLGLNGLGISIGKLDLYVAAAGFNPARVLPIVLDVGTNNERLRNDPLYMGLKHPRIEGDAYYEIVDELVRAIFGRFPNTVLQFEDFNMAHAAPLLERYRYTHLVFNDDIQGTATCAVGGVYGAMAVQGKTPEAITQQKFAVLGAGSAGMGVVCMLAKGMVKHGLTPEQAAERFYILDADGLITRKRGAALPDNVRPYARQEEDLEGLKLEEVVKHGKPTGLIGLSGAGRLFTENVLRAMGEINEQPIIMPMSNPTHRMECTAEDAQRMTGGRAIFASGSPQPDVEVEDRVIASCQANNLFVFPAIALAAHLGQTKVITDHMLMAAAEALPLTIKDEDLKRGCVYPSLHDIRDISVKLAREVLKQAAKEGHLGNMEAERVMKKGDKALEQWIAEHQYVPGYRPLVHLPTGVLE</sequence>
<dbReference type="EMBL" id="JALJOU010000008">
    <property type="protein sequence ID" value="KAK9842247.1"/>
    <property type="molecule type" value="Genomic_DNA"/>
</dbReference>
<dbReference type="Proteomes" id="UP001445335">
    <property type="component" value="Unassembled WGS sequence"/>
</dbReference>
<dbReference type="Pfam" id="PF00390">
    <property type="entry name" value="malic"/>
    <property type="match status" value="1"/>
</dbReference>
<evidence type="ECO:0000256" key="11">
    <source>
        <dbReference type="ARBA" id="ARBA00023328"/>
    </source>
</evidence>
<dbReference type="PRINTS" id="PR00072">
    <property type="entry name" value="MALOXRDTASE"/>
</dbReference>
<dbReference type="Gene3D" id="3.40.50.720">
    <property type="entry name" value="NAD(P)-binding Rossmann-like Domain"/>
    <property type="match status" value="1"/>
</dbReference>